<name>A0A926F0K5_9FIRM</name>
<keyword evidence="1" id="KW-0812">Transmembrane</keyword>
<evidence type="ECO:0008006" key="4">
    <source>
        <dbReference type="Google" id="ProtNLM"/>
    </source>
</evidence>
<keyword evidence="1" id="KW-1133">Transmembrane helix</keyword>
<dbReference type="AlphaFoldDB" id="A0A926F0K5"/>
<feature type="transmembrane region" description="Helical" evidence="1">
    <location>
        <begin position="63"/>
        <end position="84"/>
    </location>
</feature>
<feature type="transmembrane region" description="Helical" evidence="1">
    <location>
        <begin position="31"/>
        <end position="51"/>
    </location>
</feature>
<organism evidence="2 3">
    <name type="scientific">Wansuia hejianensis</name>
    <dbReference type="NCBI Taxonomy" id="2763667"/>
    <lineage>
        <taxon>Bacteria</taxon>
        <taxon>Bacillati</taxon>
        <taxon>Bacillota</taxon>
        <taxon>Clostridia</taxon>
        <taxon>Lachnospirales</taxon>
        <taxon>Lachnospiraceae</taxon>
        <taxon>Wansuia</taxon>
    </lineage>
</organism>
<protein>
    <recommendedName>
        <fullName evidence="4">ABC-transporter type IV</fullName>
    </recommendedName>
</protein>
<evidence type="ECO:0000313" key="2">
    <source>
        <dbReference type="EMBL" id="MBC8589792.1"/>
    </source>
</evidence>
<feature type="transmembrane region" description="Helical" evidence="1">
    <location>
        <begin position="104"/>
        <end position="124"/>
    </location>
</feature>
<dbReference type="RefSeq" id="WP_249322609.1">
    <property type="nucleotide sequence ID" value="NZ_JACRTK010000001.1"/>
</dbReference>
<dbReference type="InterPro" id="IPR010540">
    <property type="entry name" value="CmpB_TMEM229"/>
</dbReference>
<accession>A0A926F0K5</accession>
<feature type="transmembrane region" description="Helical" evidence="1">
    <location>
        <begin position="7"/>
        <end position="25"/>
    </location>
</feature>
<sequence length="139" mass="16420">MKKLIKYLILFIIGGVSYYFIEILWRGYSHVAMFILGGLCFTSIGLIREYYSISKKTLLKQQVISCLVITVLELIFGLVLNVKFRLDIWDYSSSKFNFMGQICLTYSILWFLLSLPTIIFYDYIRYLLFGEEKPNYKLI</sequence>
<proteinExistence type="predicted"/>
<keyword evidence="1" id="KW-0472">Membrane</keyword>
<comment type="caution">
    <text evidence="2">The sequence shown here is derived from an EMBL/GenBank/DDBJ whole genome shotgun (WGS) entry which is preliminary data.</text>
</comment>
<dbReference type="EMBL" id="JACRTK010000001">
    <property type="protein sequence ID" value="MBC8589792.1"/>
    <property type="molecule type" value="Genomic_DNA"/>
</dbReference>
<evidence type="ECO:0000313" key="3">
    <source>
        <dbReference type="Proteomes" id="UP000601522"/>
    </source>
</evidence>
<dbReference type="Pfam" id="PF06541">
    <property type="entry name" value="ABC_trans_CmpB"/>
    <property type="match status" value="1"/>
</dbReference>
<gene>
    <name evidence="2" type="ORF">H8689_01350</name>
</gene>
<keyword evidence="3" id="KW-1185">Reference proteome</keyword>
<evidence type="ECO:0000256" key="1">
    <source>
        <dbReference type="SAM" id="Phobius"/>
    </source>
</evidence>
<dbReference type="Proteomes" id="UP000601522">
    <property type="component" value="Unassembled WGS sequence"/>
</dbReference>
<reference evidence="2 3" key="1">
    <citation type="submission" date="2020-08" db="EMBL/GenBank/DDBJ databases">
        <title>Genome public.</title>
        <authorList>
            <person name="Liu C."/>
            <person name="Sun Q."/>
        </authorList>
    </citation>
    <scope>NUCLEOTIDE SEQUENCE [LARGE SCALE GENOMIC DNA]</scope>
    <source>
        <strain evidence="2 3">NSJ-26</strain>
    </source>
</reference>